<accession>A0A1E7JHA4</accession>
<dbReference type="Pfam" id="PF04149">
    <property type="entry name" value="DUF397"/>
    <property type="match status" value="2"/>
</dbReference>
<dbReference type="EMBL" id="LJGT01000041">
    <property type="protein sequence ID" value="OEU85841.1"/>
    <property type="molecule type" value="Genomic_DNA"/>
</dbReference>
<protein>
    <submittedName>
        <fullName evidence="2">Toxin</fullName>
    </submittedName>
</protein>
<dbReference type="RefSeq" id="WP_070010753.1">
    <property type="nucleotide sequence ID" value="NZ_LJGS01000039.1"/>
</dbReference>
<dbReference type="AlphaFoldDB" id="A0A1E7JHA4"/>
<feature type="domain" description="DUF397" evidence="1">
    <location>
        <begin position="4"/>
        <end position="23"/>
    </location>
</feature>
<dbReference type="PATRIC" id="fig|933944.5.peg.4123"/>
<gene>
    <name evidence="2" type="ORF">AN215_25945</name>
</gene>
<dbReference type="STRING" id="933944.AN215_25945"/>
<name>A0A1E7JHA4_9ACTN</name>
<organism evidence="2 3">
    <name type="scientific">Streptomyces abyssalis</name>
    <dbReference type="NCBI Taxonomy" id="933944"/>
    <lineage>
        <taxon>Bacteria</taxon>
        <taxon>Bacillati</taxon>
        <taxon>Actinomycetota</taxon>
        <taxon>Actinomycetes</taxon>
        <taxon>Kitasatosporales</taxon>
        <taxon>Streptomycetaceae</taxon>
        <taxon>Streptomyces</taxon>
    </lineage>
</organism>
<keyword evidence="3" id="KW-1185">Reference proteome</keyword>
<evidence type="ECO:0000313" key="3">
    <source>
        <dbReference type="Proteomes" id="UP000176087"/>
    </source>
</evidence>
<reference evidence="2 3" key="1">
    <citation type="journal article" date="2016" name="Front. Microbiol.">
        <title>Comparative Genomics Analysis of Streptomyces Species Reveals Their Adaptation to the Marine Environment and Their Diversity at the Genomic Level.</title>
        <authorList>
            <person name="Tian X."/>
            <person name="Zhang Z."/>
            <person name="Yang T."/>
            <person name="Chen M."/>
            <person name="Li J."/>
            <person name="Chen F."/>
            <person name="Yang J."/>
            <person name="Li W."/>
            <person name="Zhang B."/>
            <person name="Zhang Z."/>
            <person name="Wu J."/>
            <person name="Zhang C."/>
            <person name="Long L."/>
            <person name="Xiao J."/>
        </authorList>
    </citation>
    <scope>NUCLEOTIDE SEQUENCE [LARGE SCALE GENOMIC DNA]</scope>
    <source>
        <strain evidence="2 3">SCSIO 10390</strain>
    </source>
</reference>
<evidence type="ECO:0000259" key="1">
    <source>
        <dbReference type="Pfam" id="PF04149"/>
    </source>
</evidence>
<sequence>MTELAWCKSSYSDASGGDCVEVAVEWRKSSYSDSGGGDCVEVAATPAAVHVRDSKRADGPALCLPGRSWRAFLTAL</sequence>
<evidence type="ECO:0000313" key="2">
    <source>
        <dbReference type="EMBL" id="OEU85841.1"/>
    </source>
</evidence>
<dbReference type="Proteomes" id="UP000176087">
    <property type="component" value="Unassembled WGS sequence"/>
</dbReference>
<proteinExistence type="predicted"/>
<feature type="domain" description="DUF397" evidence="1">
    <location>
        <begin position="25"/>
        <end position="75"/>
    </location>
</feature>
<dbReference type="InterPro" id="IPR007278">
    <property type="entry name" value="DUF397"/>
</dbReference>
<comment type="caution">
    <text evidence="2">The sequence shown here is derived from an EMBL/GenBank/DDBJ whole genome shotgun (WGS) entry which is preliminary data.</text>
</comment>